<dbReference type="EMBL" id="QKWW01000098">
    <property type="protein sequence ID" value="PZT52457.1"/>
    <property type="molecule type" value="Genomic_DNA"/>
</dbReference>
<name>A0A2W6N928_9BACL</name>
<accession>A0A2W6N928</accession>
<evidence type="ECO:0000256" key="1">
    <source>
        <dbReference type="SAM" id="MobiDB-lite"/>
    </source>
</evidence>
<organism evidence="2 3">
    <name type="scientific">Paenibacillus silvae</name>
    <dbReference type="NCBI Taxonomy" id="1325358"/>
    <lineage>
        <taxon>Bacteria</taxon>
        <taxon>Bacillati</taxon>
        <taxon>Bacillota</taxon>
        <taxon>Bacilli</taxon>
        <taxon>Bacillales</taxon>
        <taxon>Paenibacillaceae</taxon>
        <taxon>Paenibacillus</taxon>
    </lineage>
</organism>
<gene>
    <name evidence="2" type="ORF">DN757_27420</name>
</gene>
<proteinExistence type="predicted"/>
<reference evidence="2 3" key="1">
    <citation type="submission" date="2018-06" db="EMBL/GenBank/DDBJ databases">
        <title>Isolation of heavy metals resistant Paenibacillus silvae NC2 from Gold-Copper mine in ZiJin, China.</title>
        <authorList>
            <person name="Xu J."/>
            <person name="Mazhar H.S."/>
            <person name="Rensing C."/>
        </authorList>
    </citation>
    <scope>NUCLEOTIDE SEQUENCE [LARGE SCALE GENOMIC DNA]</scope>
    <source>
        <strain evidence="2 3">NC2</strain>
    </source>
</reference>
<evidence type="ECO:0000313" key="2">
    <source>
        <dbReference type="EMBL" id="PZT52457.1"/>
    </source>
</evidence>
<dbReference type="AlphaFoldDB" id="A0A2W6N928"/>
<sequence>MKTDRVRSKERNRSPILKIAIVLALLTPAVLVLPEVHSATASPVNNEMSGAKTAPPPLDSQDHSIQSRAANPVHIYQAESTLTRGEGLQAIIKTTTMTYKNMKTLSAQYRLERWTGTAWVTYKASSSSQTQTSVLYAGSDWDVLAGYYYRVVSTHTAYDGKVTDQVTRTSNSILF</sequence>
<evidence type="ECO:0000313" key="3">
    <source>
        <dbReference type="Proteomes" id="UP000249204"/>
    </source>
</evidence>
<protein>
    <submittedName>
        <fullName evidence="2">Uncharacterized protein</fullName>
    </submittedName>
</protein>
<dbReference type="Proteomes" id="UP000249204">
    <property type="component" value="Unassembled WGS sequence"/>
</dbReference>
<comment type="caution">
    <text evidence="2">The sequence shown here is derived from an EMBL/GenBank/DDBJ whole genome shotgun (WGS) entry which is preliminary data.</text>
</comment>
<feature type="region of interest" description="Disordered" evidence="1">
    <location>
        <begin position="42"/>
        <end position="64"/>
    </location>
</feature>